<feature type="transmembrane region" description="Helical" evidence="2">
    <location>
        <begin position="559"/>
        <end position="582"/>
    </location>
</feature>
<evidence type="ECO:0000256" key="1">
    <source>
        <dbReference type="SAM" id="MobiDB-lite"/>
    </source>
</evidence>
<gene>
    <name evidence="3" type="ORF">OFUS_LOCUS4326</name>
</gene>
<dbReference type="EMBL" id="CAIIXF020000002">
    <property type="protein sequence ID" value="CAH1777264.1"/>
    <property type="molecule type" value="Genomic_DNA"/>
</dbReference>
<protein>
    <submittedName>
        <fullName evidence="3">Uncharacterized protein</fullName>
    </submittedName>
</protein>
<reference evidence="3" key="1">
    <citation type="submission" date="2022-03" db="EMBL/GenBank/DDBJ databases">
        <authorList>
            <person name="Martin C."/>
        </authorList>
    </citation>
    <scope>NUCLEOTIDE SEQUENCE</scope>
</reference>
<evidence type="ECO:0000313" key="4">
    <source>
        <dbReference type="Proteomes" id="UP000749559"/>
    </source>
</evidence>
<keyword evidence="4" id="KW-1185">Reference proteome</keyword>
<keyword evidence="2" id="KW-0812">Transmembrane</keyword>
<keyword evidence="2" id="KW-0472">Membrane</keyword>
<feature type="compositionally biased region" description="Polar residues" evidence="1">
    <location>
        <begin position="474"/>
        <end position="490"/>
    </location>
</feature>
<accession>A0A8J1XLM6</accession>
<evidence type="ECO:0000313" key="3">
    <source>
        <dbReference type="EMBL" id="CAH1777264.1"/>
    </source>
</evidence>
<feature type="compositionally biased region" description="Low complexity" evidence="1">
    <location>
        <begin position="462"/>
        <end position="473"/>
    </location>
</feature>
<comment type="caution">
    <text evidence="3">The sequence shown here is derived from an EMBL/GenBank/DDBJ whole genome shotgun (WGS) entry which is preliminary data.</text>
</comment>
<feature type="region of interest" description="Disordered" evidence="1">
    <location>
        <begin position="445"/>
        <end position="490"/>
    </location>
</feature>
<feature type="compositionally biased region" description="Polar residues" evidence="1">
    <location>
        <begin position="448"/>
        <end position="461"/>
    </location>
</feature>
<sequence length="644" mass="71936">MLLRAKMAMLCAGLIHMTVVTLAALILLIKPLTKAERYGPYLMQPKSNTHLYVGAILPDDVFNSNMDPTAIYNYTSRHLGLMSSATYGFYINSPALKPGFWSVSIEIIELDTTSTDNEQYFVKYINDSDNITIANKDNTISNVQSDAAKQKGKWSMEVGVFNDECHTFKRFVKNGVDFISYLAETDAQLLVFQTYIPRQDPNELVDQSCFKLRNRVGETNLIEKCPPRWLWVKDVPDPLNVTKLMKGKCVVSWIKRCANFEAATRGCRGHGGQIGMVTDEMIDQLYTQGLYSGGDKLKVDDNVWFSLQYIDGQYKAYGNQNITYIIEQVQKYVNVSLVPKDGTWCFTKRRGQSLAVPRECSGGANGFFCVIDKGYYDDMHYFNLENATFWPQRQDCAIYADDLDRYGLGYTPPVSTIPGVTFSQTLETSQTTSKITELTSTSVSSETIDQSTIEQTTENHNTSISTESISDSTGQTTLIPHSTSTSGTTLKHVSTDKIGGIFNTATTESHEAIKPVNSTLVRVKSTTVVMRPIQLKPSTTQTPVYTPVKKYVYEPEEAFAAPVIGSIPLAFMLIGLIAIILLDSQRLAQDICKGLGHLIQCFSKRRKHTSDATLNVPSRSHDDRGYLYRQRSSKISASTVQEDV</sequence>
<organism evidence="3 4">
    <name type="scientific">Owenia fusiformis</name>
    <name type="common">Polychaete worm</name>
    <dbReference type="NCBI Taxonomy" id="6347"/>
    <lineage>
        <taxon>Eukaryota</taxon>
        <taxon>Metazoa</taxon>
        <taxon>Spiralia</taxon>
        <taxon>Lophotrochozoa</taxon>
        <taxon>Annelida</taxon>
        <taxon>Polychaeta</taxon>
        <taxon>Sedentaria</taxon>
        <taxon>Canalipalpata</taxon>
        <taxon>Sabellida</taxon>
        <taxon>Oweniida</taxon>
        <taxon>Oweniidae</taxon>
        <taxon>Owenia</taxon>
    </lineage>
</organism>
<proteinExistence type="predicted"/>
<keyword evidence="2" id="KW-1133">Transmembrane helix</keyword>
<dbReference type="AlphaFoldDB" id="A0A8J1XLM6"/>
<dbReference type="Proteomes" id="UP000749559">
    <property type="component" value="Unassembled WGS sequence"/>
</dbReference>
<name>A0A8J1XLM6_OWEFU</name>
<evidence type="ECO:0000256" key="2">
    <source>
        <dbReference type="SAM" id="Phobius"/>
    </source>
</evidence>